<organism evidence="15">
    <name type="scientific">Leptosphaeria maculans (strain JN3 / isolate v23.1.3 / race Av1-4-5-6-7-8)</name>
    <name type="common">Blackleg fungus</name>
    <name type="synonym">Phoma lingam</name>
    <dbReference type="NCBI Taxonomy" id="985895"/>
    <lineage>
        <taxon>Eukaryota</taxon>
        <taxon>Fungi</taxon>
        <taxon>Dikarya</taxon>
        <taxon>Ascomycota</taxon>
        <taxon>Pezizomycotina</taxon>
        <taxon>Dothideomycetes</taxon>
        <taxon>Pleosporomycetidae</taxon>
        <taxon>Pleosporales</taxon>
        <taxon>Pleosporineae</taxon>
        <taxon>Leptosphaeriaceae</taxon>
        <taxon>Plenodomus</taxon>
        <taxon>Plenodomus lingam/Leptosphaeria maculans species complex</taxon>
    </lineage>
</organism>
<dbReference type="InterPro" id="IPR004888">
    <property type="entry name" value="Glycoside_hydrolase_63"/>
</dbReference>
<dbReference type="InterPro" id="IPR008928">
    <property type="entry name" value="6-hairpin_glycosidase_sf"/>
</dbReference>
<evidence type="ECO:0000256" key="3">
    <source>
        <dbReference type="ARBA" id="ARBA00022692"/>
    </source>
</evidence>
<evidence type="ECO:0000256" key="10">
    <source>
        <dbReference type="ARBA" id="ARBA00023295"/>
    </source>
</evidence>
<dbReference type="eggNOG" id="KOG2161">
    <property type="taxonomic scope" value="Eukaryota"/>
</dbReference>
<dbReference type="STRING" id="985895.E5R543"/>
<evidence type="ECO:0000256" key="5">
    <source>
        <dbReference type="ARBA" id="ARBA00022824"/>
    </source>
</evidence>
<dbReference type="SUPFAM" id="SSF48208">
    <property type="entry name" value="Six-hairpin glycosidases"/>
    <property type="match status" value="1"/>
</dbReference>
<keyword evidence="5 12" id="KW-0256">Endoplasmic reticulum</keyword>
<evidence type="ECO:0000256" key="9">
    <source>
        <dbReference type="ARBA" id="ARBA00023180"/>
    </source>
</evidence>
<dbReference type="GO" id="GO:0006487">
    <property type="term" value="P:protein N-linked glycosylation"/>
    <property type="evidence" value="ECO:0007669"/>
    <property type="project" value="UniProtKB-UniRule"/>
</dbReference>
<dbReference type="CAZy" id="GH63">
    <property type="family name" value="Glycoside Hydrolase Family 63"/>
</dbReference>
<evidence type="ECO:0000313" key="15">
    <source>
        <dbReference type="Proteomes" id="UP000002668"/>
    </source>
</evidence>
<evidence type="ECO:0000313" key="14">
    <source>
        <dbReference type="EMBL" id="CBX92013.1"/>
    </source>
</evidence>
<keyword evidence="6" id="KW-0735">Signal-anchor</keyword>
<evidence type="ECO:0000256" key="8">
    <source>
        <dbReference type="ARBA" id="ARBA00023136"/>
    </source>
</evidence>
<proteinExistence type="inferred from homology"/>
<dbReference type="EC" id="3.2.1.106" evidence="11 12"/>
<dbReference type="GO" id="GO:0005789">
    <property type="term" value="C:endoplasmic reticulum membrane"/>
    <property type="evidence" value="ECO:0007669"/>
    <property type="project" value="UniProtKB-SubCell"/>
</dbReference>
<dbReference type="InParanoid" id="E5R543"/>
<keyword evidence="7" id="KW-1133">Transmembrane helix</keyword>
<dbReference type="PANTHER" id="PTHR10412">
    <property type="entry name" value="MANNOSYL-OLIGOSACCHARIDE GLUCOSIDASE"/>
    <property type="match status" value="1"/>
</dbReference>
<keyword evidence="3" id="KW-0812">Transmembrane</keyword>
<dbReference type="InterPro" id="IPR031335">
    <property type="entry name" value="Glyco_hydro_63_C"/>
</dbReference>
<accession>E5R543</accession>
<comment type="catalytic activity">
    <reaction evidence="12">
        <text>N(4)-(alpha-D-Glc-(1-&gt;2)-alpha-D-Glc-(1-&gt;3)-alpha-D-Glc-(1-&gt;3)-alpha-D-Man-(1-&gt;2)-alpha-D-Man-(1-&gt;2)-alpha-D-Man-(1-&gt;3)-[alpha-D-Man-(1-&gt;2)-alpha-D-Man-(1-&gt;3)-[alpha-D-Man-(1-&gt;2)-alpha-D-Man-(1-&gt;6)]-alpha-D-Man-(1-&gt;6)]-beta-D-Man-(1-&gt;4)-beta-D-GlcNAc-(1-&gt;4)-beta-D-GlcNAc)-L-asparaginyl-[protein] + H2O = N(4)-(alpha-D-Glc-(1-&gt;3)-alpha-D-Glc-(1-&gt;3)-alpha-D-Man-(1-&gt;2)-alpha-D-Man-(1-&gt;2)-alpha-D-Man-(1-&gt;3)-[alpha-D-Man-(1-&gt;2)-alpha-D-Man-(1-&gt;3)-[alpha-D-Man-(1-&gt;2)-alpha-D-Man-(1-&gt;6)]-alpha-D-Man-(1-&gt;6)]-beta-D-Man-(1-&gt;4)-beta-D-GlcNAc-(1-&gt;4)-beta-D-GlcNAc)-L-asparaginyl-[protein] + beta-D-glucose</text>
        <dbReference type="Rhea" id="RHEA:55988"/>
        <dbReference type="Rhea" id="RHEA-COMP:12806"/>
        <dbReference type="Rhea" id="RHEA-COMP:14355"/>
        <dbReference type="ChEBI" id="CHEBI:15377"/>
        <dbReference type="ChEBI" id="CHEBI:15903"/>
        <dbReference type="ChEBI" id="CHEBI:59082"/>
        <dbReference type="ChEBI" id="CHEBI:132537"/>
        <dbReference type="EC" id="3.2.1.106"/>
    </reaction>
</comment>
<protein>
    <recommendedName>
        <fullName evidence="11 12">Mannosyl-oligosaccharide glucosidase</fullName>
        <ecNumber evidence="11 12">3.2.1.106</ecNumber>
    </recommendedName>
    <alternativeName>
        <fullName evidence="12">Glucosidase I</fullName>
    </alternativeName>
</protein>
<dbReference type="HOGENOM" id="CLU_804284_0_0_1"/>
<keyword evidence="9 12" id="KW-0325">Glycoprotein</keyword>
<dbReference type="InterPro" id="IPR012341">
    <property type="entry name" value="6hp_glycosidase-like_sf"/>
</dbReference>
<keyword evidence="15" id="KW-1185">Reference proteome</keyword>
<keyword evidence="4 12" id="KW-0378">Hydrolase</keyword>
<name>E5R543_LEPMJ</name>
<evidence type="ECO:0000256" key="11">
    <source>
        <dbReference type="ARBA" id="ARBA00038888"/>
    </source>
</evidence>
<evidence type="ECO:0000259" key="13">
    <source>
        <dbReference type="Pfam" id="PF03200"/>
    </source>
</evidence>
<dbReference type="Gene3D" id="1.50.10.10">
    <property type="match status" value="1"/>
</dbReference>
<comment type="similarity">
    <text evidence="2 12">Belongs to the glycosyl hydrolase 63 family.</text>
</comment>
<sequence length="345" mass="39111">MPAELTRSLESATDSFHQDFARVFNPRKPFKTDQHVEFSKTVLSNLLAGLGYFHGTTKVDTSNYAETTAKFWEVAEEASKHAVPETRGPYELTSFTPSRSVFPRGFWGDEGFHLLPVMEWDVDLALEVLQNWLALMDEDGWIANEQVLGEEAEGTTPESLIQYPHLASPPTMFLAVDKFVDMLEGTTEYHGRKSLYLRNPETGTALLADLYVKLQKHYQWFRTSQSGDVEIHSIPSANLDEGYRWRGRTPETNVASGLDDFPRPEPPDVTELHLDALCWVGVMARTLQRIATLHPSTASDLPTYQTQLRNILKNIDALHWDAQNQVYCDAVVRNDKHTLTPTTRT</sequence>
<evidence type="ECO:0000256" key="2">
    <source>
        <dbReference type="ARBA" id="ARBA00010833"/>
    </source>
</evidence>
<evidence type="ECO:0000256" key="1">
    <source>
        <dbReference type="ARBA" id="ARBA00004648"/>
    </source>
</evidence>
<keyword evidence="10 12" id="KW-0326">Glycosidase</keyword>
<dbReference type="Pfam" id="PF03200">
    <property type="entry name" value="Glyco_hydro_63"/>
    <property type="match status" value="1"/>
</dbReference>
<reference evidence="15" key="1">
    <citation type="journal article" date="2011" name="Nat. Commun.">
        <title>Effector diversification within compartments of the Leptosphaeria maculans genome affected by Repeat-Induced Point mutations.</title>
        <authorList>
            <person name="Rouxel T."/>
            <person name="Grandaubert J."/>
            <person name="Hane J.K."/>
            <person name="Hoede C."/>
            <person name="van de Wouw A.P."/>
            <person name="Couloux A."/>
            <person name="Dominguez V."/>
            <person name="Anthouard V."/>
            <person name="Bally P."/>
            <person name="Bourras S."/>
            <person name="Cozijnsen A.J."/>
            <person name="Ciuffetti L.M."/>
            <person name="Degrave A."/>
            <person name="Dilmaghani A."/>
            <person name="Duret L."/>
            <person name="Fudal I."/>
            <person name="Goodwin S.B."/>
            <person name="Gout L."/>
            <person name="Glaser N."/>
            <person name="Linglin J."/>
            <person name="Kema G.H.J."/>
            <person name="Lapalu N."/>
            <person name="Lawrence C.B."/>
            <person name="May K."/>
            <person name="Meyer M."/>
            <person name="Ollivier B."/>
            <person name="Poulain J."/>
            <person name="Schoch C.L."/>
            <person name="Simon A."/>
            <person name="Spatafora J.W."/>
            <person name="Stachowiak A."/>
            <person name="Turgeon B.G."/>
            <person name="Tyler B.M."/>
            <person name="Vincent D."/>
            <person name="Weissenbach J."/>
            <person name="Amselem J."/>
            <person name="Quesneville H."/>
            <person name="Oliver R.P."/>
            <person name="Wincker P."/>
            <person name="Balesdent M.-H."/>
            <person name="Howlett B.J."/>
        </authorList>
    </citation>
    <scope>NUCLEOTIDE SEQUENCE [LARGE SCALE GENOMIC DNA]</scope>
    <source>
        <strain evidence="15">JN3 / isolate v23.1.3 / race Av1-4-5-6-7-8</strain>
    </source>
</reference>
<dbReference type="OrthoDB" id="410058at2759"/>
<dbReference type="EMBL" id="FP929083">
    <property type="protein sequence ID" value="CBX92013.1"/>
    <property type="molecule type" value="Genomic_DNA"/>
</dbReference>
<dbReference type="GO" id="GO:0004573">
    <property type="term" value="F:Glc3Man9GlcNAc2 oligosaccharide glucosidase activity"/>
    <property type="evidence" value="ECO:0007669"/>
    <property type="project" value="UniProtKB-UniRule"/>
</dbReference>
<comment type="subcellular location">
    <subcellularLocation>
        <location evidence="1 12">Endoplasmic reticulum membrane</location>
        <topology evidence="1 12">Single-pass type II membrane protein</topology>
    </subcellularLocation>
</comment>
<evidence type="ECO:0000256" key="6">
    <source>
        <dbReference type="ARBA" id="ARBA00022968"/>
    </source>
</evidence>
<dbReference type="Proteomes" id="UP000002668">
    <property type="component" value="Genome"/>
</dbReference>
<dbReference type="GO" id="GO:0009311">
    <property type="term" value="P:oligosaccharide metabolic process"/>
    <property type="evidence" value="ECO:0007669"/>
    <property type="project" value="UniProtKB-UniRule"/>
</dbReference>
<evidence type="ECO:0000256" key="7">
    <source>
        <dbReference type="ARBA" id="ARBA00022989"/>
    </source>
</evidence>
<keyword evidence="8" id="KW-0472">Membrane</keyword>
<evidence type="ECO:0000256" key="4">
    <source>
        <dbReference type="ARBA" id="ARBA00022801"/>
    </source>
</evidence>
<dbReference type="AlphaFoldDB" id="E5R543"/>
<comment type="pathway">
    <text evidence="12">Glycan metabolism; N-glycan degradation.</text>
</comment>
<feature type="domain" description="Glycosyl hydrolase family 63 C-terminal" evidence="13">
    <location>
        <begin position="4"/>
        <end position="340"/>
    </location>
</feature>
<evidence type="ECO:0000256" key="12">
    <source>
        <dbReference type="RuleBase" id="RU369107"/>
    </source>
</evidence>
<dbReference type="PANTHER" id="PTHR10412:SF11">
    <property type="entry name" value="MANNOSYL-OLIGOSACCHARIDE GLUCOSIDASE"/>
    <property type="match status" value="1"/>
</dbReference>
<comment type="function">
    <text evidence="12">Cleaves the distal alpha 1,2-linked glucose residue from the Glc(3)Man(9)GlcNAc(2) oligosaccharide precursor.</text>
</comment>
<dbReference type="VEuPathDB" id="FungiDB:LEMA_P047190.1"/>
<gene>
    <name evidence="14" type="ORF">LEMA_P047190.1</name>
</gene>